<dbReference type="InterPro" id="IPR045026">
    <property type="entry name" value="LIMYB"/>
</dbReference>
<feature type="domain" description="Myb/SANT-like" evidence="2">
    <location>
        <begin position="14"/>
        <end position="106"/>
    </location>
</feature>
<dbReference type="AlphaFoldDB" id="A0AAN7E9Z6"/>
<dbReference type="PANTHER" id="PTHR47584:SF14">
    <property type="entry name" value="L10-INTERACTING MYB DOMAIN-CONTAINING PROTEIN-LIKE"/>
    <property type="match status" value="1"/>
</dbReference>
<name>A0AAN7E9Z6_QUERU</name>
<evidence type="ECO:0000313" key="3">
    <source>
        <dbReference type="EMBL" id="KAK4566535.1"/>
    </source>
</evidence>
<dbReference type="EMBL" id="JAXUIC010000010">
    <property type="protein sequence ID" value="KAK4566535.1"/>
    <property type="molecule type" value="Genomic_DNA"/>
</dbReference>
<gene>
    <name evidence="3" type="ORF">RGQ29_002702</name>
</gene>
<sequence>MAHELNEAEDLKLWPPAIEKLFIDIMVEEQAKGNMKTGVFKKRTWTKIRNELNARANRCFVMQQLETKFNRLRTKHETIYQDLRNTGMGWDFKTNTVIASDEVWADVLVANPKAKNFWKNRCEHYHLLRILFNKITATGFFQISSNQAAPNSDEERELDKKFRNAGLHADLDDDSDDDTNNVPRGHEHTTRGKKRPMQQEWSKGKKTAKKMDELTQGLRDYTELCRARLQARQAKASAKKYSKSVTTDDKFSLEKAFEMLNEYTDLDDDTYFKVQEELCNLNSRIVFIMCHSYCLQIKGRIVELSPDKRKKTWMEFIAKRI</sequence>
<feature type="region of interest" description="Disordered" evidence="1">
    <location>
        <begin position="168"/>
        <end position="209"/>
    </location>
</feature>
<accession>A0AAN7E9Z6</accession>
<evidence type="ECO:0000256" key="1">
    <source>
        <dbReference type="SAM" id="MobiDB-lite"/>
    </source>
</evidence>
<evidence type="ECO:0000313" key="4">
    <source>
        <dbReference type="Proteomes" id="UP001324115"/>
    </source>
</evidence>
<dbReference type="Pfam" id="PF12776">
    <property type="entry name" value="Myb_DNA-bind_3"/>
    <property type="match status" value="1"/>
</dbReference>
<comment type="caution">
    <text evidence="3">The sequence shown here is derived from an EMBL/GenBank/DDBJ whole genome shotgun (WGS) entry which is preliminary data.</text>
</comment>
<dbReference type="PANTHER" id="PTHR47584">
    <property type="match status" value="1"/>
</dbReference>
<dbReference type="Proteomes" id="UP001324115">
    <property type="component" value="Unassembled WGS sequence"/>
</dbReference>
<reference evidence="3 4" key="1">
    <citation type="journal article" date="2023" name="G3 (Bethesda)">
        <title>A haplotype-resolved chromosome-scale genome for Quercus rubra L. provides insights into the genetics of adaptive traits for red oak species.</title>
        <authorList>
            <person name="Kapoor B."/>
            <person name="Jenkins J."/>
            <person name="Schmutz J."/>
            <person name="Zhebentyayeva T."/>
            <person name="Kuelheim C."/>
            <person name="Coggeshall M."/>
            <person name="Heim C."/>
            <person name="Lasky J.R."/>
            <person name="Leites L."/>
            <person name="Islam-Faridi N."/>
            <person name="Romero-Severson J."/>
            <person name="DeLeo V.L."/>
            <person name="Lucas S.M."/>
            <person name="Lazic D."/>
            <person name="Gailing O."/>
            <person name="Carlson J."/>
            <person name="Staton M."/>
        </authorList>
    </citation>
    <scope>NUCLEOTIDE SEQUENCE [LARGE SCALE GENOMIC DNA]</scope>
    <source>
        <strain evidence="3">Pseudo-F2</strain>
    </source>
</reference>
<evidence type="ECO:0000259" key="2">
    <source>
        <dbReference type="Pfam" id="PF12776"/>
    </source>
</evidence>
<protein>
    <recommendedName>
        <fullName evidence="2">Myb/SANT-like domain-containing protein</fullName>
    </recommendedName>
</protein>
<dbReference type="InterPro" id="IPR024752">
    <property type="entry name" value="Myb/SANT-like_dom"/>
</dbReference>
<organism evidence="3 4">
    <name type="scientific">Quercus rubra</name>
    <name type="common">Northern red oak</name>
    <name type="synonym">Quercus borealis</name>
    <dbReference type="NCBI Taxonomy" id="3512"/>
    <lineage>
        <taxon>Eukaryota</taxon>
        <taxon>Viridiplantae</taxon>
        <taxon>Streptophyta</taxon>
        <taxon>Embryophyta</taxon>
        <taxon>Tracheophyta</taxon>
        <taxon>Spermatophyta</taxon>
        <taxon>Magnoliopsida</taxon>
        <taxon>eudicotyledons</taxon>
        <taxon>Gunneridae</taxon>
        <taxon>Pentapetalae</taxon>
        <taxon>rosids</taxon>
        <taxon>fabids</taxon>
        <taxon>Fagales</taxon>
        <taxon>Fagaceae</taxon>
        <taxon>Quercus</taxon>
    </lineage>
</organism>
<keyword evidence="4" id="KW-1185">Reference proteome</keyword>
<proteinExistence type="predicted"/>